<feature type="transmembrane region" description="Helical" evidence="9">
    <location>
        <begin position="410"/>
        <end position="431"/>
    </location>
</feature>
<feature type="transmembrane region" description="Helical" evidence="9">
    <location>
        <begin position="40"/>
        <end position="57"/>
    </location>
</feature>
<feature type="transmembrane region" description="Helical" evidence="9">
    <location>
        <begin position="97"/>
        <end position="115"/>
    </location>
</feature>
<feature type="transmembrane region" description="Helical" evidence="9">
    <location>
        <begin position="63"/>
        <end position="85"/>
    </location>
</feature>
<dbReference type="Proteomes" id="UP001293718">
    <property type="component" value="Unassembled WGS sequence"/>
</dbReference>
<feature type="transmembrane region" description="Helical" evidence="9">
    <location>
        <begin position="252"/>
        <end position="270"/>
    </location>
</feature>
<dbReference type="InterPro" id="IPR051084">
    <property type="entry name" value="H+-coupled_symporters"/>
</dbReference>
<evidence type="ECO:0000256" key="4">
    <source>
        <dbReference type="ARBA" id="ARBA00022475"/>
    </source>
</evidence>
<feature type="domain" description="Major facilitator superfamily (MFS) profile" evidence="10">
    <location>
        <begin position="25"/>
        <end position="436"/>
    </location>
</feature>
<dbReference type="EMBL" id="JAXOJX010000006">
    <property type="protein sequence ID" value="MDZ5456095.1"/>
    <property type="molecule type" value="Genomic_DNA"/>
</dbReference>
<feature type="transmembrane region" description="Helical" evidence="9">
    <location>
        <begin position="121"/>
        <end position="141"/>
    </location>
</feature>
<keyword evidence="7 9" id="KW-1133">Transmembrane helix</keyword>
<keyword evidence="6" id="KW-0769">Symport</keyword>
<feature type="transmembrane region" description="Helical" evidence="9">
    <location>
        <begin position="290"/>
        <end position="311"/>
    </location>
</feature>
<dbReference type="PANTHER" id="PTHR43528">
    <property type="entry name" value="ALPHA-KETOGLUTARATE PERMEASE"/>
    <property type="match status" value="1"/>
</dbReference>
<evidence type="ECO:0000256" key="5">
    <source>
        <dbReference type="ARBA" id="ARBA00022692"/>
    </source>
</evidence>
<sequence>MSKQPTSAMAGRPAAGHEQRMLRRAAAGSFVGNFVEWFDYAAYGYLATVIATVFFPSEDKTTALLSTFAVFAISFFIRPLGGIVWGHIGDRLGRRQALSLSILIMSASTFVMAFLPGHERWGLWAAVALLLVRVVQGFSAAGEYAGAAAFIAEYAPAKKRGFYTSLVPASTAAGLLFGSLLVAGLHAWLTPAQLHDWGWRLPFLLAAPFGLIGRWIRNSLEDTPAFRALEASTLNAHEATPIRELLSRHRRALLVALGVACLNAVGFYVLLSYMPTYLSTEQGLSESRSFMAATIALLTYIGFIFVVGAVSDRVGRKAMLVLASLLFMAASVPLFGVLGAADYATLVLVQIAFGALLAMNDGTLACFLAELFPTRVRYSGFAFSFNLANTLFGGTAPFVCTWLIRQTGTPLAPAWYLVAAASVALVALFFARRPAGLSLDAVGSKAMDAA</sequence>
<feature type="transmembrane region" description="Helical" evidence="9">
    <location>
        <begin position="347"/>
        <end position="369"/>
    </location>
</feature>
<gene>
    <name evidence="11" type="ORF">SM757_05875</name>
</gene>
<comment type="subcellular location">
    <subcellularLocation>
        <location evidence="1">Cell membrane</location>
        <topology evidence="1">Multi-pass membrane protein</topology>
    </subcellularLocation>
</comment>
<dbReference type="InterPro" id="IPR036259">
    <property type="entry name" value="MFS_trans_sf"/>
</dbReference>
<protein>
    <submittedName>
        <fullName evidence="11">MFS transporter</fullName>
    </submittedName>
</protein>
<keyword evidence="5 9" id="KW-0812">Transmembrane</keyword>
<evidence type="ECO:0000256" key="3">
    <source>
        <dbReference type="ARBA" id="ARBA00022448"/>
    </source>
</evidence>
<evidence type="ECO:0000259" key="10">
    <source>
        <dbReference type="PROSITE" id="PS50850"/>
    </source>
</evidence>
<keyword evidence="12" id="KW-1185">Reference proteome</keyword>
<keyword evidence="4" id="KW-1003">Cell membrane</keyword>
<evidence type="ECO:0000256" key="6">
    <source>
        <dbReference type="ARBA" id="ARBA00022847"/>
    </source>
</evidence>
<dbReference type="Gene3D" id="1.20.1250.20">
    <property type="entry name" value="MFS general substrate transporter like domains"/>
    <property type="match status" value="2"/>
</dbReference>
<name>A0ABU5IC25_9BURK</name>
<dbReference type="Pfam" id="PF07690">
    <property type="entry name" value="MFS_1"/>
    <property type="match status" value="1"/>
</dbReference>
<dbReference type="InterPro" id="IPR011701">
    <property type="entry name" value="MFS"/>
</dbReference>
<evidence type="ECO:0000313" key="12">
    <source>
        <dbReference type="Proteomes" id="UP001293718"/>
    </source>
</evidence>
<comment type="caution">
    <text evidence="11">The sequence shown here is derived from an EMBL/GenBank/DDBJ whole genome shotgun (WGS) entry which is preliminary data.</text>
</comment>
<organism evidence="11 12">
    <name type="scientific">Azohydromonas lata</name>
    <dbReference type="NCBI Taxonomy" id="45677"/>
    <lineage>
        <taxon>Bacteria</taxon>
        <taxon>Pseudomonadati</taxon>
        <taxon>Pseudomonadota</taxon>
        <taxon>Betaproteobacteria</taxon>
        <taxon>Burkholderiales</taxon>
        <taxon>Sphaerotilaceae</taxon>
        <taxon>Azohydromonas</taxon>
    </lineage>
</organism>
<dbReference type="PANTHER" id="PTHR43528:SF1">
    <property type="entry name" value="ALPHA-KETOGLUTARATE PERMEASE"/>
    <property type="match status" value="1"/>
</dbReference>
<evidence type="ECO:0000256" key="2">
    <source>
        <dbReference type="ARBA" id="ARBA00008240"/>
    </source>
</evidence>
<reference evidence="11 12" key="1">
    <citation type="submission" date="2023-11" db="EMBL/GenBank/DDBJ databases">
        <title>Draft genome of Azohydromonas lata strain H1 (DSM1123), a polyhydroxyalkanoate producer.</title>
        <authorList>
            <person name="Traversa D."/>
            <person name="D'Addabbo P."/>
            <person name="Pazzani C."/>
            <person name="Manzari C."/>
            <person name="Chiara M."/>
            <person name="Scrascia M."/>
        </authorList>
    </citation>
    <scope>NUCLEOTIDE SEQUENCE [LARGE SCALE GENOMIC DNA]</scope>
    <source>
        <strain evidence="11 12">H1</strain>
    </source>
</reference>
<proteinExistence type="inferred from homology"/>
<evidence type="ECO:0000256" key="1">
    <source>
        <dbReference type="ARBA" id="ARBA00004651"/>
    </source>
</evidence>
<feature type="transmembrane region" description="Helical" evidence="9">
    <location>
        <begin position="381"/>
        <end position="404"/>
    </location>
</feature>
<dbReference type="InterPro" id="IPR020846">
    <property type="entry name" value="MFS_dom"/>
</dbReference>
<evidence type="ECO:0000313" key="11">
    <source>
        <dbReference type="EMBL" id="MDZ5456095.1"/>
    </source>
</evidence>
<feature type="transmembrane region" description="Helical" evidence="9">
    <location>
        <begin position="318"/>
        <end position="341"/>
    </location>
</feature>
<feature type="transmembrane region" description="Helical" evidence="9">
    <location>
        <begin position="197"/>
        <end position="216"/>
    </location>
</feature>
<evidence type="ECO:0000256" key="8">
    <source>
        <dbReference type="ARBA" id="ARBA00023136"/>
    </source>
</evidence>
<evidence type="ECO:0000256" key="9">
    <source>
        <dbReference type="SAM" id="Phobius"/>
    </source>
</evidence>
<comment type="similarity">
    <text evidence="2">Belongs to the major facilitator superfamily. Metabolite:H+ Symporter (MHS) family (TC 2.A.1.6) family.</text>
</comment>
<keyword evidence="8 9" id="KW-0472">Membrane</keyword>
<dbReference type="SUPFAM" id="SSF103473">
    <property type="entry name" value="MFS general substrate transporter"/>
    <property type="match status" value="1"/>
</dbReference>
<dbReference type="PROSITE" id="PS50850">
    <property type="entry name" value="MFS"/>
    <property type="match status" value="1"/>
</dbReference>
<accession>A0ABU5IC25</accession>
<dbReference type="InterPro" id="IPR005829">
    <property type="entry name" value="Sugar_transporter_CS"/>
</dbReference>
<keyword evidence="3" id="KW-0813">Transport</keyword>
<evidence type="ECO:0000256" key="7">
    <source>
        <dbReference type="ARBA" id="ARBA00022989"/>
    </source>
</evidence>
<dbReference type="RefSeq" id="WP_322464752.1">
    <property type="nucleotide sequence ID" value="NZ_JAXOJX010000006.1"/>
</dbReference>
<dbReference type="PROSITE" id="PS00216">
    <property type="entry name" value="SUGAR_TRANSPORT_1"/>
    <property type="match status" value="1"/>
</dbReference>
<feature type="transmembrane region" description="Helical" evidence="9">
    <location>
        <begin position="162"/>
        <end position="185"/>
    </location>
</feature>